<dbReference type="EMBL" id="CP071793">
    <property type="protein sequence ID" value="QTD47817.1"/>
    <property type="molecule type" value="Genomic_DNA"/>
</dbReference>
<proteinExistence type="predicted"/>
<sequence length="402" mass="45703">MAKKKKKHPSIADRQEIQIILGKLMHKAQAITLKVGGEKVRCLILDELEDSFILRLDAEIREKHGLQPRTLIHLTFYYEGKEYYGSVAMLGFGRYENKEAIRLAFPQSISINDEFGLTQLHLTPRKELTFTSTLNKLCDGQVVNIGLKGIDLKSAESEPIRELLAVNLPTSFGFELNPDLRIHCTGNVLYIQSFGEQLVGIEFEGLDKDTQKMLADWIHEESLKQRNQDLHFLRERKQRREKQAAGSMEGEEEAEEIEQGPRLEADYANTVLSEGDSYILLLSRDKELLTRMGKSLKRKYGVLISKGRFSNVQKIVEYYQPTLILIDENLATVSGYDVCNTINKHIEDEQQCVLMGEVDEGGDKRERALEVGAMEYLVNSPFRPLSFFKTVDELVTLSSGGI</sequence>
<evidence type="ECO:0000256" key="1">
    <source>
        <dbReference type="SAM" id="MobiDB-lite"/>
    </source>
</evidence>
<gene>
    <name evidence="2" type="ORF">J3U87_19690</name>
</gene>
<evidence type="ECO:0000313" key="3">
    <source>
        <dbReference type="Proteomes" id="UP000663929"/>
    </source>
</evidence>
<dbReference type="SUPFAM" id="SSF52172">
    <property type="entry name" value="CheY-like"/>
    <property type="match status" value="1"/>
</dbReference>
<organism evidence="2 3">
    <name type="scientific">Sulfidibacter corallicola</name>
    <dbReference type="NCBI Taxonomy" id="2818388"/>
    <lineage>
        <taxon>Bacteria</taxon>
        <taxon>Pseudomonadati</taxon>
        <taxon>Acidobacteriota</taxon>
        <taxon>Holophagae</taxon>
        <taxon>Acanthopleuribacterales</taxon>
        <taxon>Acanthopleuribacteraceae</taxon>
        <taxon>Sulfidibacter</taxon>
    </lineage>
</organism>
<feature type="region of interest" description="Disordered" evidence="1">
    <location>
        <begin position="241"/>
        <end position="260"/>
    </location>
</feature>
<feature type="compositionally biased region" description="Acidic residues" evidence="1">
    <location>
        <begin position="249"/>
        <end position="258"/>
    </location>
</feature>
<dbReference type="KEGG" id="scor:J3U87_19690"/>
<dbReference type="Proteomes" id="UP000663929">
    <property type="component" value="Chromosome"/>
</dbReference>
<evidence type="ECO:0008006" key="4">
    <source>
        <dbReference type="Google" id="ProtNLM"/>
    </source>
</evidence>
<dbReference type="AlphaFoldDB" id="A0A8A4TE36"/>
<dbReference type="Gene3D" id="2.40.10.220">
    <property type="entry name" value="predicted glycosyltransferase like domains"/>
    <property type="match status" value="1"/>
</dbReference>
<dbReference type="RefSeq" id="WP_237377483.1">
    <property type="nucleotide sequence ID" value="NZ_CP071793.1"/>
</dbReference>
<dbReference type="InterPro" id="IPR011006">
    <property type="entry name" value="CheY-like_superfamily"/>
</dbReference>
<reference evidence="2" key="1">
    <citation type="submission" date="2021-03" db="EMBL/GenBank/DDBJ databases">
        <title>Acanthopleuribacteraceae sp. M133.</title>
        <authorList>
            <person name="Wang G."/>
        </authorList>
    </citation>
    <scope>NUCLEOTIDE SEQUENCE</scope>
    <source>
        <strain evidence="2">M133</strain>
    </source>
</reference>
<accession>A0A8A4TE36</accession>
<dbReference type="Gene3D" id="3.40.50.2300">
    <property type="match status" value="1"/>
</dbReference>
<name>A0A8A4TE36_SULCO</name>
<evidence type="ECO:0000313" key="2">
    <source>
        <dbReference type="EMBL" id="QTD47817.1"/>
    </source>
</evidence>
<keyword evidence="3" id="KW-1185">Reference proteome</keyword>
<protein>
    <recommendedName>
        <fullName evidence="4">Response regulatory domain-containing protein</fullName>
    </recommendedName>
</protein>